<dbReference type="EMBL" id="BAABME010016414">
    <property type="protein sequence ID" value="GAA0145871.1"/>
    <property type="molecule type" value="Genomic_DNA"/>
</dbReference>
<feature type="compositionally biased region" description="Polar residues" evidence="1">
    <location>
        <begin position="1"/>
        <end position="18"/>
    </location>
</feature>
<feature type="region of interest" description="Disordered" evidence="1">
    <location>
        <begin position="1"/>
        <end position="41"/>
    </location>
</feature>
<reference evidence="2 3" key="1">
    <citation type="submission" date="2024-01" db="EMBL/GenBank/DDBJ databases">
        <title>The complete chloroplast genome sequence of Lithospermum erythrorhizon: insights into the phylogenetic relationship among Boraginaceae species and the maternal lineages of purple gromwells.</title>
        <authorList>
            <person name="Okada T."/>
            <person name="Watanabe K."/>
        </authorList>
    </citation>
    <scope>NUCLEOTIDE SEQUENCE [LARGE SCALE GENOMIC DNA]</scope>
</reference>
<dbReference type="PANTHER" id="PTHR33437">
    <property type="entry name" value="OS06G0361200 PROTEIN"/>
    <property type="match status" value="1"/>
</dbReference>
<dbReference type="AlphaFoldDB" id="A0AAV3P490"/>
<evidence type="ECO:0000256" key="1">
    <source>
        <dbReference type="SAM" id="MobiDB-lite"/>
    </source>
</evidence>
<protein>
    <recommendedName>
        <fullName evidence="4">Retrotransposon gag protein</fullName>
    </recommendedName>
</protein>
<dbReference type="PANTHER" id="PTHR33437:SF2">
    <property type="entry name" value="OS06G0361200 PROTEIN"/>
    <property type="match status" value="1"/>
</dbReference>
<organism evidence="2 3">
    <name type="scientific">Lithospermum erythrorhizon</name>
    <name type="common">Purple gromwell</name>
    <name type="synonym">Lithospermum officinale var. erythrorhizon</name>
    <dbReference type="NCBI Taxonomy" id="34254"/>
    <lineage>
        <taxon>Eukaryota</taxon>
        <taxon>Viridiplantae</taxon>
        <taxon>Streptophyta</taxon>
        <taxon>Embryophyta</taxon>
        <taxon>Tracheophyta</taxon>
        <taxon>Spermatophyta</taxon>
        <taxon>Magnoliopsida</taxon>
        <taxon>eudicotyledons</taxon>
        <taxon>Gunneridae</taxon>
        <taxon>Pentapetalae</taxon>
        <taxon>asterids</taxon>
        <taxon>lamiids</taxon>
        <taxon>Boraginales</taxon>
        <taxon>Boraginaceae</taxon>
        <taxon>Boraginoideae</taxon>
        <taxon>Lithospermeae</taxon>
        <taxon>Lithospermum</taxon>
    </lineage>
</organism>
<feature type="compositionally biased region" description="Basic and acidic residues" evidence="1">
    <location>
        <begin position="23"/>
        <end position="41"/>
    </location>
</feature>
<gene>
    <name evidence="2" type="ORF">LIER_36213</name>
</gene>
<evidence type="ECO:0000313" key="2">
    <source>
        <dbReference type="EMBL" id="GAA0145871.1"/>
    </source>
</evidence>
<comment type="caution">
    <text evidence="2">The sequence shown here is derived from an EMBL/GenBank/DDBJ whole genome shotgun (WGS) entry which is preliminary data.</text>
</comment>
<dbReference type="Proteomes" id="UP001454036">
    <property type="component" value="Unassembled WGS sequence"/>
</dbReference>
<name>A0AAV3P490_LITER</name>
<keyword evidence="3" id="KW-1185">Reference proteome</keyword>
<accession>A0AAV3P490</accession>
<feature type="region of interest" description="Disordered" evidence="1">
    <location>
        <begin position="237"/>
        <end position="258"/>
    </location>
</feature>
<proteinExistence type="predicted"/>
<sequence>MELNFATNKGNVPSTPATPYSKAKYDLRRPKETSKLEKKEAHVVTSETTKFTFRAKKVEGGLNLEKKEHLTLKEIREKEYPFLDSDIPAMFDELMKAKFIELPVSKRPKEESQRTEPNFCKYHRILGHPIEKCFIFKERVMDLARKGTITLEEDKLSSNHITLTIVQPTKVRVPNEFWERKLTPGKAWVDYSDDEDHEAWHVCVKVNEDSTTTKALRVTLPTSSSFQTFVITFTDEDLPQEDGTHNKPLNVSGRKPDK</sequence>
<evidence type="ECO:0008006" key="4">
    <source>
        <dbReference type="Google" id="ProtNLM"/>
    </source>
</evidence>
<evidence type="ECO:0000313" key="3">
    <source>
        <dbReference type="Proteomes" id="UP001454036"/>
    </source>
</evidence>